<dbReference type="Gene3D" id="1.10.287.110">
    <property type="entry name" value="DnaJ domain"/>
    <property type="match status" value="1"/>
</dbReference>
<accession>A0A5C7E5P7</accession>
<evidence type="ECO:0000313" key="2">
    <source>
        <dbReference type="EMBL" id="TXE89015.1"/>
    </source>
</evidence>
<feature type="domain" description="J" evidence="1">
    <location>
        <begin position="191"/>
        <end position="257"/>
    </location>
</feature>
<protein>
    <submittedName>
        <fullName evidence="2">Molecular chaperone DjiA</fullName>
    </submittedName>
</protein>
<reference evidence="2 3" key="1">
    <citation type="submission" date="2019-07" db="EMBL/GenBank/DDBJ databases">
        <title>Rapid identification of Enteric Bacteria from Whole Genome Sequences (WGS) using Average Nucleotide Identity (ANI).</title>
        <authorList>
            <person name="Lane C."/>
        </authorList>
    </citation>
    <scope>NUCLEOTIDE SEQUENCE [LARGE SCALE GENOMIC DNA]</scope>
    <source>
        <strain evidence="2 3">2016D-0084</strain>
    </source>
</reference>
<gene>
    <name evidence="2" type="ORF">FPD38_02840</name>
</gene>
<dbReference type="AlphaFoldDB" id="A0A5C7E5P7"/>
<dbReference type="Pfam" id="PF00226">
    <property type="entry name" value="DnaJ"/>
    <property type="match status" value="1"/>
</dbReference>
<evidence type="ECO:0000313" key="3">
    <source>
        <dbReference type="Proteomes" id="UP000321629"/>
    </source>
</evidence>
<dbReference type="InterPro" id="IPR050817">
    <property type="entry name" value="DjlA_DnaK_co-chaperone"/>
</dbReference>
<dbReference type="Gene3D" id="1.10.3680.10">
    <property type="entry name" value="TerB-like"/>
    <property type="match status" value="1"/>
</dbReference>
<dbReference type="SUPFAM" id="SSF158682">
    <property type="entry name" value="TerB-like"/>
    <property type="match status" value="1"/>
</dbReference>
<name>A0A5C7E5P7_9BACT</name>
<organism evidence="2 3">
    <name type="scientific">Campylobacter volucris</name>
    <dbReference type="NCBI Taxonomy" id="1031542"/>
    <lineage>
        <taxon>Bacteria</taxon>
        <taxon>Pseudomonadati</taxon>
        <taxon>Campylobacterota</taxon>
        <taxon>Epsilonproteobacteria</taxon>
        <taxon>Campylobacterales</taxon>
        <taxon>Campylobacteraceae</taxon>
        <taxon>Campylobacter</taxon>
    </lineage>
</organism>
<dbReference type="SUPFAM" id="SSF46565">
    <property type="entry name" value="Chaperone J-domain"/>
    <property type="match status" value="1"/>
</dbReference>
<dbReference type="PANTHER" id="PTHR24074">
    <property type="entry name" value="CO-CHAPERONE PROTEIN DJLA"/>
    <property type="match status" value="1"/>
</dbReference>
<dbReference type="RefSeq" id="WP_147555285.1">
    <property type="nucleotide sequence ID" value="NZ_VOWJ01000016.1"/>
</dbReference>
<dbReference type="InterPro" id="IPR029024">
    <property type="entry name" value="TerB-like"/>
</dbReference>
<dbReference type="PRINTS" id="PR00625">
    <property type="entry name" value="JDOMAIN"/>
</dbReference>
<dbReference type="SMART" id="SM00271">
    <property type="entry name" value="DnaJ"/>
    <property type="match status" value="1"/>
</dbReference>
<comment type="caution">
    <text evidence="2">The sequence shown here is derived from an EMBL/GenBank/DDBJ whole genome shotgun (WGS) entry which is preliminary data.</text>
</comment>
<dbReference type="EMBL" id="VOWJ01000016">
    <property type="protein sequence ID" value="TXE89015.1"/>
    <property type="molecule type" value="Genomic_DNA"/>
</dbReference>
<dbReference type="PROSITE" id="PS50076">
    <property type="entry name" value="DNAJ_2"/>
    <property type="match status" value="1"/>
</dbReference>
<dbReference type="CDD" id="cd07316">
    <property type="entry name" value="terB_like_DjlA"/>
    <property type="match status" value="1"/>
</dbReference>
<dbReference type="InterPro" id="IPR001623">
    <property type="entry name" value="DnaJ_domain"/>
</dbReference>
<dbReference type="Pfam" id="PF05099">
    <property type="entry name" value="TerB"/>
    <property type="match status" value="1"/>
</dbReference>
<dbReference type="InterPro" id="IPR036869">
    <property type="entry name" value="J_dom_sf"/>
</dbReference>
<proteinExistence type="predicted"/>
<evidence type="ECO:0000259" key="1">
    <source>
        <dbReference type="PROSITE" id="PS50076"/>
    </source>
</evidence>
<dbReference type="Proteomes" id="UP000321629">
    <property type="component" value="Unassembled WGS sequence"/>
</dbReference>
<dbReference type="CDD" id="cd06257">
    <property type="entry name" value="DnaJ"/>
    <property type="match status" value="1"/>
</dbReference>
<sequence>MIFVILVLAILVFYWYYKTWGKQDFLNSASRGAKGFAKGFVRGMMEERIEEIKRKMNYYTIALLAKIAKSDGRVSEEEADMISQILDANAKDDRERKFLKISFNEHKENLNDAFYVAKDFIKEVPLPKSERFNVLRVLVFMALIDGELTPKKQEILEQIAKAFDIAKTELISFIQNLSNLKSSKKEMSLDEAFGILELSNTADLNAVKKQYRLLAKKYHPDILNANNVSEEEIKQGVEKFQKINKAYEKIKKYLEKG</sequence>
<dbReference type="InterPro" id="IPR007791">
    <property type="entry name" value="DjlA_N"/>
</dbReference>